<reference evidence="1 2" key="1">
    <citation type="journal article" date="2016" name="Nat. Commun.">
        <title>Thousands of microbial genomes shed light on interconnected biogeochemical processes in an aquifer system.</title>
        <authorList>
            <person name="Anantharaman K."/>
            <person name="Brown C.T."/>
            <person name="Hug L.A."/>
            <person name="Sharon I."/>
            <person name="Castelle C.J."/>
            <person name="Probst A.J."/>
            <person name="Thomas B.C."/>
            <person name="Singh A."/>
            <person name="Wilkins M.J."/>
            <person name="Karaoz U."/>
            <person name="Brodie E.L."/>
            <person name="Williams K.H."/>
            <person name="Hubbard S.S."/>
            <person name="Banfield J.F."/>
        </authorList>
    </citation>
    <scope>NUCLEOTIDE SEQUENCE [LARGE SCALE GENOMIC DNA]</scope>
</reference>
<evidence type="ECO:0000313" key="1">
    <source>
        <dbReference type="EMBL" id="OGF64375.1"/>
    </source>
</evidence>
<sequence length="82" mass="9051">MKIIAGENKPIVIVPIALEPIEIGLALRAIEPDVDDVIIALERNVPNTIHGAAPRILLGLYIIWDLKSSSIQHRVSSFLKNF</sequence>
<proteinExistence type="predicted"/>
<evidence type="ECO:0000313" key="2">
    <source>
        <dbReference type="Proteomes" id="UP000177451"/>
    </source>
</evidence>
<comment type="caution">
    <text evidence="1">The sequence shown here is derived from an EMBL/GenBank/DDBJ whole genome shotgun (WGS) entry which is preliminary data.</text>
</comment>
<name>A0A1F5VLT8_9BACT</name>
<accession>A0A1F5VLT8</accession>
<dbReference type="EMBL" id="MFHH01000043">
    <property type="protein sequence ID" value="OGF64375.1"/>
    <property type="molecule type" value="Genomic_DNA"/>
</dbReference>
<organism evidence="1 2">
    <name type="scientific">Candidatus Giovannonibacteria bacterium RIFCSPHIGHO2_02_42_15</name>
    <dbReference type="NCBI Taxonomy" id="1798329"/>
    <lineage>
        <taxon>Bacteria</taxon>
        <taxon>Candidatus Giovannoniibacteriota</taxon>
    </lineage>
</organism>
<dbReference type="Proteomes" id="UP000177451">
    <property type="component" value="Unassembled WGS sequence"/>
</dbReference>
<dbReference type="AlphaFoldDB" id="A0A1F5VLT8"/>
<gene>
    <name evidence="1" type="ORF">A2Z53_00615</name>
</gene>
<protein>
    <submittedName>
        <fullName evidence="1">Uncharacterized protein</fullName>
    </submittedName>
</protein>